<dbReference type="InterPro" id="IPR011256">
    <property type="entry name" value="Reg_factor_effector_dom_sf"/>
</dbReference>
<evidence type="ECO:0000313" key="3">
    <source>
        <dbReference type="Proteomes" id="UP000239895"/>
    </source>
</evidence>
<dbReference type="Pfam" id="PF06445">
    <property type="entry name" value="GyrI-like"/>
    <property type="match status" value="1"/>
</dbReference>
<feature type="domain" description="GyrI-like small molecule binding" evidence="1">
    <location>
        <begin position="19"/>
        <end position="196"/>
    </location>
</feature>
<gene>
    <name evidence="2" type="ORF">BCL65_105118</name>
</gene>
<proteinExistence type="predicted"/>
<evidence type="ECO:0000313" key="2">
    <source>
        <dbReference type="EMBL" id="PRZ06977.1"/>
    </source>
</evidence>
<organism evidence="2 3">
    <name type="scientific">Isoptericola halotolerans</name>
    <dbReference type="NCBI Taxonomy" id="300560"/>
    <lineage>
        <taxon>Bacteria</taxon>
        <taxon>Bacillati</taxon>
        <taxon>Actinomycetota</taxon>
        <taxon>Actinomycetes</taxon>
        <taxon>Micrococcales</taxon>
        <taxon>Promicromonosporaceae</taxon>
        <taxon>Isoptericola</taxon>
    </lineage>
</organism>
<accession>A0ABX5EEA5</accession>
<dbReference type="EMBL" id="PVTX01000005">
    <property type="protein sequence ID" value="PRZ06977.1"/>
    <property type="molecule type" value="Genomic_DNA"/>
</dbReference>
<reference evidence="2 3" key="1">
    <citation type="submission" date="2018-03" db="EMBL/GenBank/DDBJ databases">
        <title>Comparative analysis of microorganisms from saline springs in Andes Mountain Range, Colombia.</title>
        <authorList>
            <person name="Rubin E."/>
        </authorList>
    </citation>
    <scope>NUCLEOTIDE SEQUENCE [LARGE SCALE GENOMIC DNA]</scope>
    <source>
        <strain evidence="2 3">CG 23</strain>
    </source>
</reference>
<sequence>MASIDLKKSYPDYRATTTPSRVTVPSRPYLLADGEGDPNTAGVYRACVQSLYPLAYAVRAAVKEATGDAYTVMPLEGLWWADDMSRFSVEAKDDWRWTLMICLPDAVASVDVPDVLARTTATKALPAGDRVRYEHFGDGDTAQVLHVGPYAAEAPTVAGLHEFVAAEGLVLAGTHHEIYLSDPRRAAPERMRTIIRQPVQPPPPLWVHDAPLA</sequence>
<comment type="caution">
    <text evidence="2">The sequence shown here is derived from an EMBL/GenBank/DDBJ whole genome shotgun (WGS) entry which is preliminary data.</text>
</comment>
<name>A0ABX5EEA5_9MICO</name>
<protein>
    <recommendedName>
        <fullName evidence="1">GyrI-like small molecule binding domain-containing protein</fullName>
    </recommendedName>
</protein>
<dbReference type="RefSeq" id="WP_106267167.1">
    <property type="nucleotide sequence ID" value="NZ_PVTX01000005.1"/>
</dbReference>
<dbReference type="SUPFAM" id="SSF55136">
    <property type="entry name" value="Probable bacterial effector-binding domain"/>
    <property type="match status" value="1"/>
</dbReference>
<dbReference type="Gene3D" id="3.20.80.10">
    <property type="entry name" value="Regulatory factor, effector binding domain"/>
    <property type="match status" value="1"/>
</dbReference>
<evidence type="ECO:0000259" key="1">
    <source>
        <dbReference type="Pfam" id="PF06445"/>
    </source>
</evidence>
<dbReference type="Proteomes" id="UP000239895">
    <property type="component" value="Unassembled WGS sequence"/>
</dbReference>
<keyword evidence="3" id="KW-1185">Reference proteome</keyword>
<dbReference type="InterPro" id="IPR029442">
    <property type="entry name" value="GyrI-like"/>
</dbReference>